<feature type="compositionally biased region" description="Polar residues" evidence="6">
    <location>
        <begin position="218"/>
        <end position="227"/>
    </location>
</feature>
<feature type="compositionally biased region" description="Basic and acidic residues" evidence="6">
    <location>
        <begin position="188"/>
        <end position="199"/>
    </location>
</feature>
<protein>
    <recommendedName>
        <fullName evidence="11">SET domain-containing protein</fullName>
    </recommendedName>
</protein>
<evidence type="ECO:0000259" key="8">
    <source>
        <dbReference type="PROSITE" id="PS51633"/>
    </source>
</evidence>
<keyword evidence="2" id="KW-0808">Transferase</keyword>
<feature type="compositionally biased region" description="Polar residues" evidence="6">
    <location>
        <begin position="462"/>
        <end position="480"/>
    </location>
</feature>
<evidence type="ECO:0000256" key="6">
    <source>
        <dbReference type="SAM" id="MobiDB-lite"/>
    </source>
</evidence>
<feature type="region of interest" description="Disordered" evidence="6">
    <location>
        <begin position="1301"/>
        <end position="1363"/>
    </location>
</feature>
<dbReference type="GO" id="GO:0046976">
    <property type="term" value="F:histone H3K27 methyltransferase activity"/>
    <property type="evidence" value="ECO:0007669"/>
    <property type="project" value="TreeGrafter"/>
</dbReference>
<proteinExistence type="predicted"/>
<feature type="compositionally biased region" description="Polar residues" evidence="6">
    <location>
        <begin position="171"/>
        <end position="181"/>
    </location>
</feature>
<feature type="compositionally biased region" description="Basic residues" evidence="6">
    <location>
        <begin position="1302"/>
        <end position="1316"/>
    </location>
</feature>
<feature type="compositionally biased region" description="Low complexity" evidence="6">
    <location>
        <begin position="150"/>
        <end position="170"/>
    </location>
</feature>
<feature type="compositionally biased region" description="Basic residues" evidence="6">
    <location>
        <begin position="1421"/>
        <end position="1436"/>
    </location>
</feature>
<feature type="region of interest" description="Disordered" evidence="6">
    <location>
        <begin position="1"/>
        <end position="385"/>
    </location>
</feature>
<evidence type="ECO:0000256" key="1">
    <source>
        <dbReference type="ARBA" id="ARBA00022603"/>
    </source>
</evidence>
<comment type="caution">
    <text evidence="9">The sequence shown here is derived from an EMBL/GenBank/DDBJ whole genome shotgun (WGS) entry which is preliminary data.</text>
</comment>
<dbReference type="EMBL" id="QWIR01000224">
    <property type="protein sequence ID" value="RMY82193.1"/>
    <property type="molecule type" value="Genomic_DNA"/>
</dbReference>
<evidence type="ECO:0008006" key="11">
    <source>
        <dbReference type="Google" id="ProtNLM"/>
    </source>
</evidence>
<dbReference type="PANTHER" id="PTHR45747:SF4">
    <property type="entry name" value="HISTONE-LYSINE N-METHYLTRANSFERASE E(Z)"/>
    <property type="match status" value="1"/>
</dbReference>
<sequence length="1436" mass="157793">MAPQVVIDLSKEDGVDDPPRKTQASRSNGLNPSKARVDRINSGMNEMRPSYRSTSLDRRQKRPNFGDWFAPKSHAAPNSQDRPSGSSAKLSTKQSSGYGRQHDTDRASSHSNLRTVDASSSSGNVNTFLGPASDRRKPSLPTARSSNGVSPAYAQPKGAAAAPIGGSPNSIGVSNSPSNSPRVGFKRPHAEGEVSTLERLKRRKLESRADREAGRRAGNTNITSSYLQRREGQRQNAFESLGTRKAALSTPRQNAPHRSKIPSSVIDLLSDEEGENGAGEDLLLSKPKLHAESSSKADNGSMKNSKSSLHTGIVKEDQKSTRNGLDASASQTATVARDSPIQDQRSGLPLETLKTSDIREVRHNRANSRKEQLNNDVTRRNNAFSDDNHYSINALASRASTSNEDGLPAASTKLEKLQQAPTPRTLEARESTQSVTEPNKRASEKSGNGAAFGGKGSEPDRNSNFTARPVSQQPKSQVTGLVTRDSSESLTNNQSEDRPSQKSGGRNKKTREVVLDPREEEPKPASRSDEEASNIPNSQASSGTARAASLSAQSKATSSRKNAAQEELHNTGSLQKPVAHDKKSDTLTLHPEAEIGSRPKAPLAVIGNTVKKANGGDASEADDGAMERSKSANLSNGGESQVLPPLVGKSDQAFASLSSAKQVEIIVGRYMDEVRVENEYWNKAWLRRARCSKAIIQQSADVSAAKPYSFAKLKPLPLIQAVKKSRSQGAVKLLVEKSVPGGKPMKVPFIVQPNIIEPHDDMPSYSHFVNIKSNFLAPNVTTLQHWPYFGDDFDYSEDAKGLKEQYSFDMDQRSTKLLRLAQAQKYEQYAEDALRELGIGWSDILRYLLEASPDVGSDPAAVKALKGRSESTSEDFCRAHTRTAQVLSSLPTSTPERLAKAALTCYHFHNLAWFSLWHIARKHQFKSLPEKQHGEDTPLNDATCRICLRFACPYHGEIEELEDSDEEADSDTKKAITTDIINPPAVNNRKRVGFNPAPDDASSAVIEPLSRKDPRQASYWEKGYKHKADERGPFYPCHHPGQTCESAECSCFENMVPCEKTCSCSTDCARRFKGCSCSTERLKKGQRLMCYEDERCVCYSLGRECDPDLCGSCGVLEVLDPVNREREDPMHGRCRNACIQFGRPGRTLLGQSGIHGFGLYAGQTIRQHDFVGEYKGEIITKEEAERRGAVYEKQQLSYLFTLNAVQEIDSTYFGNNIRFINHAGNGKNNLYPRIFMVNTVHRIALFADKTIQKGEELLFDYGPKFPDEQLGGKKAYQPRVRNSNMVHDFWEVEVERDATGYRRARKAAKPAGKGKARKTDAGAVEKAQKQHRGPLSGAGGRPRKNASIEEADAQSLEPDERLSAGDRLAAFNVAFEPAGEEMGLDTINGADDEDEFEPESSGDSNSEDDDEQDDEEPGPARRSRRGRPLKARRPRD</sequence>
<dbReference type="InterPro" id="IPR045318">
    <property type="entry name" value="EZH1/2-like"/>
</dbReference>
<feature type="compositionally biased region" description="Polar residues" evidence="6">
    <location>
        <begin position="296"/>
        <end position="310"/>
    </location>
</feature>
<evidence type="ECO:0000313" key="10">
    <source>
        <dbReference type="Proteomes" id="UP000268823"/>
    </source>
</evidence>
<dbReference type="GO" id="GO:0003682">
    <property type="term" value="F:chromatin binding"/>
    <property type="evidence" value="ECO:0007669"/>
    <property type="project" value="TreeGrafter"/>
</dbReference>
<organism evidence="9 10">
    <name type="scientific">Hortaea werneckii</name>
    <name type="common">Black yeast</name>
    <name type="synonym">Cladosporium werneckii</name>
    <dbReference type="NCBI Taxonomy" id="91943"/>
    <lineage>
        <taxon>Eukaryota</taxon>
        <taxon>Fungi</taxon>
        <taxon>Dikarya</taxon>
        <taxon>Ascomycota</taxon>
        <taxon>Pezizomycotina</taxon>
        <taxon>Dothideomycetes</taxon>
        <taxon>Dothideomycetidae</taxon>
        <taxon>Mycosphaerellales</taxon>
        <taxon>Teratosphaeriaceae</taxon>
        <taxon>Hortaea</taxon>
    </lineage>
</organism>
<dbReference type="InterPro" id="IPR001214">
    <property type="entry name" value="SET_dom"/>
</dbReference>
<dbReference type="InterPro" id="IPR026489">
    <property type="entry name" value="CXC_dom"/>
</dbReference>
<feature type="compositionally biased region" description="Polar residues" evidence="6">
    <location>
        <begin position="109"/>
        <end position="127"/>
    </location>
</feature>
<evidence type="ECO:0000313" key="9">
    <source>
        <dbReference type="EMBL" id="RMY82193.1"/>
    </source>
</evidence>
<feature type="compositionally biased region" description="Acidic residues" evidence="6">
    <location>
        <begin position="1390"/>
        <end position="1417"/>
    </location>
</feature>
<dbReference type="Pfam" id="PF00856">
    <property type="entry name" value="SET"/>
    <property type="match status" value="1"/>
</dbReference>
<feature type="compositionally biased region" description="Basic and acidic residues" evidence="6">
    <location>
        <begin position="206"/>
        <end position="215"/>
    </location>
</feature>
<reference evidence="9 10" key="1">
    <citation type="journal article" date="2018" name="BMC Genomics">
        <title>Genomic evidence for intraspecific hybridization in a clonal and extremely halotolerant yeast.</title>
        <authorList>
            <person name="Gostincar C."/>
            <person name="Stajich J.E."/>
            <person name="Zupancic J."/>
            <person name="Zalar P."/>
            <person name="Gunde-Cimerman N."/>
        </authorList>
    </citation>
    <scope>NUCLEOTIDE SEQUENCE [LARGE SCALE GENOMIC DNA]</scope>
    <source>
        <strain evidence="9 10">EXF-2788</strain>
    </source>
</reference>
<feature type="compositionally biased region" description="Polar residues" evidence="6">
    <location>
        <begin position="534"/>
        <end position="562"/>
    </location>
</feature>
<dbReference type="SMART" id="SM00317">
    <property type="entry name" value="SET"/>
    <property type="match status" value="1"/>
</dbReference>
<keyword evidence="4" id="KW-0805">Transcription regulation</keyword>
<feature type="compositionally biased region" description="Basic and acidic residues" evidence="6">
    <location>
        <begin position="510"/>
        <end position="530"/>
    </location>
</feature>
<dbReference type="InterPro" id="IPR046341">
    <property type="entry name" value="SET_dom_sf"/>
</dbReference>
<name>A0A3M7F0C0_HORWE</name>
<dbReference type="SUPFAM" id="SSF82199">
    <property type="entry name" value="SET domain"/>
    <property type="match status" value="1"/>
</dbReference>
<feature type="compositionally biased region" description="Polar residues" evidence="6">
    <location>
        <begin position="76"/>
        <end position="98"/>
    </location>
</feature>
<feature type="domain" description="SET" evidence="7">
    <location>
        <begin position="1145"/>
        <end position="1262"/>
    </location>
</feature>
<keyword evidence="3" id="KW-0949">S-adenosyl-L-methionine</keyword>
<dbReference type="PROSITE" id="PS50280">
    <property type="entry name" value="SET"/>
    <property type="match status" value="1"/>
</dbReference>
<dbReference type="VEuPathDB" id="FungiDB:BTJ68_07822"/>
<feature type="region of interest" description="Disordered" evidence="6">
    <location>
        <begin position="612"/>
        <end position="642"/>
    </location>
</feature>
<dbReference type="OrthoDB" id="6141102at2759"/>
<evidence type="ECO:0000256" key="3">
    <source>
        <dbReference type="ARBA" id="ARBA00022691"/>
    </source>
</evidence>
<feature type="domain" description="CXC" evidence="8">
    <location>
        <begin position="1014"/>
        <end position="1130"/>
    </location>
</feature>
<dbReference type="PROSITE" id="PS51633">
    <property type="entry name" value="CXC"/>
    <property type="match status" value="1"/>
</dbReference>
<feature type="compositionally biased region" description="Polar residues" evidence="6">
    <location>
        <begin position="22"/>
        <end position="31"/>
    </location>
</feature>
<dbReference type="Proteomes" id="UP000268823">
    <property type="component" value="Unassembled WGS sequence"/>
</dbReference>
<gene>
    <name evidence="9" type="ORF">D0861_08000</name>
</gene>
<dbReference type="GO" id="GO:0032259">
    <property type="term" value="P:methylation"/>
    <property type="evidence" value="ECO:0007669"/>
    <property type="project" value="UniProtKB-KW"/>
</dbReference>
<keyword evidence="5" id="KW-0804">Transcription</keyword>
<accession>A0A3M7F0C0</accession>
<evidence type="ECO:0000256" key="4">
    <source>
        <dbReference type="ARBA" id="ARBA00023015"/>
    </source>
</evidence>
<feature type="region of interest" description="Disordered" evidence="6">
    <location>
        <begin position="1376"/>
        <end position="1436"/>
    </location>
</feature>
<keyword evidence="1" id="KW-0489">Methyltransferase</keyword>
<dbReference type="PANTHER" id="PTHR45747">
    <property type="entry name" value="HISTONE-LYSINE N-METHYLTRANSFERASE E(Z)"/>
    <property type="match status" value="1"/>
</dbReference>
<evidence type="ECO:0000256" key="2">
    <source>
        <dbReference type="ARBA" id="ARBA00022679"/>
    </source>
</evidence>
<dbReference type="Gene3D" id="2.170.270.10">
    <property type="entry name" value="SET domain"/>
    <property type="match status" value="1"/>
</dbReference>
<feature type="compositionally biased region" description="Basic and acidic residues" evidence="6">
    <location>
        <begin position="354"/>
        <end position="379"/>
    </location>
</feature>
<dbReference type="GO" id="GO:0005634">
    <property type="term" value="C:nucleus"/>
    <property type="evidence" value="ECO:0007669"/>
    <property type="project" value="TreeGrafter"/>
</dbReference>
<evidence type="ECO:0000259" key="7">
    <source>
        <dbReference type="PROSITE" id="PS50280"/>
    </source>
</evidence>
<dbReference type="GO" id="GO:0031507">
    <property type="term" value="P:heterochromatin formation"/>
    <property type="evidence" value="ECO:0007669"/>
    <property type="project" value="TreeGrafter"/>
</dbReference>
<evidence type="ECO:0000256" key="5">
    <source>
        <dbReference type="ARBA" id="ARBA00023163"/>
    </source>
</evidence>
<feature type="compositionally biased region" description="Basic and acidic residues" evidence="6">
    <location>
        <begin position="9"/>
        <end position="20"/>
    </location>
</feature>
<feature type="region of interest" description="Disordered" evidence="6">
    <location>
        <begin position="397"/>
        <end position="582"/>
    </location>
</feature>